<dbReference type="InterPro" id="IPR007404">
    <property type="entry name" value="YdjM-like"/>
</dbReference>
<organism evidence="2 3">
    <name type="scientific">Desulforamulus ruminis (strain ATCC 23193 / DSM 2154 / NCIMB 8452 / DL)</name>
    <name type="common">Desulfotomaculum ruminis</name>
    <dbReference type="NCBI Taxonomy" id="696281"/>
    <lineage>
        <taxon>Bacteria</taxon>
        <taxon>Bacillati</taxon>
        <taxon>Bacillota</taxon>
        <taxon>Clostridia</taxon>
        <taxon>Eubacteriales</taxon>
        <taxon>Peptococcaceae</taxon>
        <taxon>Desulforamulus</taxon>
    </lineage>
</organism>
<keyword evidence="1" id="KW-1133">Transmembrane helix</keyword>
<dbReference type="PANTHER" id="PTHR35531:SF1">
    <property type="entry name" value="INNER MEMBRANE PROTEIN YBCI-RELATED"/>
    <property type="match status" value="1"/>
</dbReference>
<dbReference type="STRING" id="696281.Desru_0693"/>
<dbReference type="HOGENOM" id="CLU_1493938_0_0_9"/>
<sequence length="179" mass="19024">MTGITHAAAGSVLGAAIAVWGGQEMIGAVVGAAAALLPDVDHPGSYAGRGFRPLAVWLERKYGHRDSPTHTLLFCITVGLVFGVLAAVAFGSALLVLSAIAGAVSHLLLDGLTRSSIRPLRLFLPRLPRKWEPVKAKLEKASWTRKKWSGPISTGKDLREFVLAVLCFSLTLIIFGIKS</sequence>
<evidence type="ECO:0000256" key="1">
    <source>
        <dbReference type="SAM" id="Phobius"/>
    </source>
</evidence>
<evidence type="ECO:0000313" key="3">
    <source>
        <dbReference type="Proteomes" id="UP000009234"/>
    </source>
</evidence>
<dbReference type="Proteomes" id="UP000009234">
    <property type="component" value="Chromosome"/>
</dbReference>
<keyword evidence="2" id="KW-0378">Hydrolase</keyword>
<dbReference type="EMBL" id="CP002780">
    <property type="protein sequence ID" value="AEG58978.1"/>
    <property type="molecule type" value="Genomic_DNA"/>
</dbReference>
<dbReference type="RefSeq" id="WP_013840752.1">
    <property type="nucleotide sequence ID" value="NC_015589.1"/>
</dbReference>
<dbReference type="PANTHER" id="PTHR35531">
    <property type="entry name" value="INNER MEMBRANE PROTEIN YBCI-RELATED"/>
    <property type="match status" value="1"/>
</dbReference>
<reference evidence="3" key="1">
    <citation type="submission" date="2011-05" db="EMBL/GenBank/DDBJ databases">
        <title>Complete sequence of Desulfotomaculum ruminis DSM 2154.</title>
        <authorList>
            <person name="Lucas S."/>
            <person name="Copeland A."/>
            <person name="Lapidus A."/>
            <person name="Cheng J.-F."/>
            <person name="Goodwin L."/>
            <person name="Pitluck S."/>
            <person name="Lu M."/>
            <person name="Detter J.C."/>
            <person name="Han C."/>
            <person name="Tapia R."/>
            <person name="Land M."/>
            <person name="Hauser L."/>
            <person name="Kyrpides N."/>
            <person name="Ivanova N."/>
            <person name="Mikhailova N."/>
            <person name="Pagani I."/>
            <person name="Stams A.J.M."/>
            <person name="Plugge C.M."/>
            <person name="Muyzer G."/>
            <person name="Kuever J."/>
            <person name="Parshina S.N."/>
            <person name="Ivanova A.E."/>
            <person name="Nazina T.N."/>
            <person name="Brambilla E."/>
            <person name="Spring S."/>
            <person name="Klenk H.-P."/>
            <person name="Woyke T."/>
        </authorList>
    </citation>
    <scope>NUCLEOTIDE SEQUENCE [LARGE SCALE GENOMIC DNA]</scope>
    <source>
        <strain evidence="3">ATCC 23193 / DSM 2154 / NCIB 8452 / DL</strain>
    </source>
</reference>
<accession>F6DTW0</accession>
<dbReference type="GO" id="GO:0016787">
    <property type="term" value="F:hydrolase activity"/>
    <property type="evidence" value="ECO:0007669"/>
    <property type="project" value="UniProtKB-KW"/>
</dbReference>
<feature type="transmembrane region" description="Helical" evidence="1">
    <location>
        <begin position="71"/>
        <end position="104"/>
    </location>
</feature>
<dbReference type="Pfam" id="PF04307">
    <property type="entry name" value="YdjM"/>
    <property type="match status" value="1"/>
</dbReference>
<proteinExistence type="predicted"/>
<keyword evidence="1" id="KW-0812">Transmembrane</keyword>
<reference evidence="2 3" key="2">
    <citation type="journal article" date="2012" name="Stand. Genomic Sci.">
        <title>Complete genome sequence of the sulfate-reducing firmicute Desulfotomaculum ruminis type strain (DL(T)).</title>
        <authorList>
            <person name="Spring S."/>
            <person name="Visser M."/>
            <person name="Lu M."/>
            <person name="Copeland A."/>
            <person name="Lapidus A."/>
            <person name="Lucas S."/>
            <person name="Cheng J.F."/>
            <person name="Han C."/>
            <person name="Tapia R."/>
            <person name="Goodwin L.A."/>
            <person name="Pitluck S."/>
            <person name="Ivanova N."/>
            <person name="Land M."/>
            <person name="Hauser L."/>
            <person name="Larimer F."/>
            <person name="Rohde M."/>
            <person name="Goker M."/>
            <person name="Detter J.C."/>
            <person name="Kyrpides N.C."/>
            <person name="Woyke T."/>
            <person name="Schaap P.J."/>
            <person name="Plugge C.M."/>
            <person name="Muyzer G."/>
            <person name="Kuever J."/>
            <person name="Pereira I.A."/>
            <person name="Parshina S.N."/>
            <person name="Bernier-Latmani R."/>
            <person name="Stams A.J."/>
            <person name="Klenk H.P."/>
        </authorList>
    </citation>
    <scope>NUCLEOTIDE SEQUENCE [LARGE SCALE GENOMIC DNA]</scope>
    <source>
        <strain evidence="3">ATCC 23193 / DSM 2154 / NCIB 8452 / DL</strain>
    </source>
</reference>
<keyword evidence="1" id="KW-0472">Membrane</keyword>
<dbReference type="AlphaFoldDB" id="F6DTW0"/>
<gene>
    <name evidence="2" type="ordered locus">Desru_0693</name>
</gene>
<evidence type="ECO:0000313" key="2">
    <source>
        <dbReference type="EMBL" id="AEG58978.1"/>
    </source>
</evidence>
<dbReference type="eggNOG" id="COG1988">
    <property type="taxonomic scope" value="Bacteria"/>
</dbReference>
<name>F6DTW0_DESRL</name>
<dbReference type="KEGG" id="dru:Desru_0693"/>
<dbReference type="OrthoDB" id="5459053at2"/>
<feature type="transmembrane region" description="Helical" evidence="1">
    <location>
        <begin position="161"/>
        <end position="177"/>
    </location>
</feature>
<protein>
    <submittedName>
        <fullName evidence="2">Membrane-bound metal-dependent hydrolase</fullName>
    </submittedName>
</protein>
<keyword evidence="3" id="KW-1185">Reference proteome</keyword>